<evidence type="ECO:0000313" key="2">
    <source>
        <dbReference type="Proteomes" id="UP000299102"/>
    </source>
</evidence>
<proteinExistence type="predicted"/>
<dbReference type="EMBL" id="BGZK01000068">
    <property type="protein sequence ID" value="GBP14952.1"/>
    <property type="molecule type" value="Genomic_DNA"/>
</dbReference>
<name>A0A4C1TK93_EUMVA</name>
<comment type="caution">
    <text evidence="1">The sequence shown here is derived from an EMBL/GenBank/DDBJ whole genome shotgun (WGS) entry which is preliminary data.</text>
</comment>
<dbReference type="Proteomes" id="UP000299102">
    <property type="component" value="Unassembled WGS sequence"/>
</dbReference>
<sequence length="149" mass="17220">MCSMDGVNKLSSMNPSIRGVPQDYLNLYLPVVPSDAVKCVNSINDKLKRLTHWSDRNSLVLNPTTQQELSPLRMFYQRHKTVARPRPTPANSIWAAYKFRRSSSRGIHNAGTRRARNRYEHAARPLHRADCATAEYQRCLRAFINFFKE</sequence>
<organism evidence="1 2">
    <name type="scientific">Eumeta variegata</name>
    <name type="common">Bagworm moth</name>
    <name type="synonym">Eumeta japonica</name>
    <dbReference type="NCBI Taxonomy" id="151549"/>
    <lineage>
        <taxon>Eukaryota</taxon>
        <taxon>Metazoa</taxon>
        <taxon>Ecdysozoa</taxon>
        <taxon>Arthropoda</taxon>
        <taxon>Hexapoda</taxon>
        <taxon>Insecta</taxon>
        <taxon>Pterygota</taxon>
        <taxon>Neoptera</taxon>
        <taxon>Endopterygota</taxon>
        <taxon>Lepidoptera</taxon>
        <taxon>Glossata</taxon>
        <taxon>Ditrysia</taxon>
        <taxon>Tineoidea</taxon>
        <taxon>Psychidae</taxon>
        <taxon>Oiketicinae</taxon>
        <taxon>Eumeta</taxon>
    </lineage>
</organism>
<reference evidence="1 2" key="1">
    <citation type="journal article" date="2019" name="Commun. Biol.">
        <title>The bagworm genome reveals a unique fibroin gene that provides high tensile strength.</title>
        <authorList>
            <person name="Kono N."/>
            <person name="Nakamura H."/>
            <person name="Ohtoshi R."/>
            <person name="Tomita M."/>
            <person name="Numata K."/>
            <person name="Arakawa K."/>
        </authorList>
    </citation>
    <scope>NUCLEOTIDE SEQUENCE [LARGE SCALE GENOMIC DNA]</scope>
</reference>
<gene>
    <name evidence="1" type="ORF">EVAR_6603_1</name>
</gene>
<keyword evidence="2" id="KW-1185">Reference proteome</keyword>
<evidence type="ECO:0000313" key="1">
    <source>
        <dbReference type="EMBL" id="GBP14952.1"/>
    </source>
</evidence>
<dbReference type="AlphaFoldDB" id="A0A4C1TK93"/>
<protein>
    <submittedName>
        <fullName evidence="1">Uncharacterized protein</fullName>
    </submittedName>
</protein>
<accession>A0A4C1TK93</accession>